<evidence type="ECO:0000256" key="1">
    <source>
        <dbReference type="ARBA" id="ARBA00023015"/>
    </source>
</evidence>
<dbReference type="Pfam" id="PF12833">
    <property type="entry name" value="HTH_18"/>
    <property type="match status" value="1"/>
</dbReference>
<evidence type="ECO:0000313" key="6">
    <source>
        <dbReference type="Proteomes" id="UP000823900"/>
    </source>
</evidence>
<dbReference type="InterPro" id="IPR009057">
    <property type="entry name" value="Homeodomain-like_sf"/>
</dbReference>
<accession>A0A9D2HK78</accession>
<dbReference type="PANTHER" id="PTHR43280">
    <property type="entry name" value="ARAC-FAMILY TRANSCRIPTIONAL REGULATOR"/>
    <property type="match status" value="1"/>
</dbReference>
<evidence type="ECO:0000259" key="4">
    <source>
        <dbReference type="PROSITE" id="PS01124"/>
    </source>
</evidence>
<dbReference type="Proteomes" id="UP000823900">
    <property type="component" value="Unassembled WGS sequence"/>
</dbReference>
<dbReference type="EMBL" id="DWZA01000101">
    <property type="protein sequence ID" value="HJA72290.1"/>
    <property type="molecule type" value="Genomic_DNA"/>
</dbReference>
<dbReference type="InterPro" id="IPR003313">
    <property type="entry name" value="AraC-bd"/>
</dbReference>
<comment type="caution">
    <text evidence="5">The sequence shown here is derived from an EMBL/GenBank/DDBJ whole genome shotgun (WGS) entry which is preliminary data.</text>
</comment>
<organism evidence="5 6">
    <name type="scientific">Candidatus Lachnoclostridium stercoravium</name>
    <dbReference type="NCBI Taxonomy" id="2838633"/>
    <lineage>
        <taxon>Bacteria</taxon>
        <taxon>Bacillati</taxon>
        <taxon>Bacillota</taxon>
        <taxon>Clostridia</taxon>
        <taxon>Lachnospirales</taxon>
        <taxon>Lachnospiraceae</taxon>
    </lineage>
</organism>
<sequence>MEEKFFQPIEEKIRVIHNINSENVMTCPHFHDHYEIHFTLSYNVKFIIEDTIYYVPRGSIFAIQRFVPHITAVPDDAWFERYTVHIKPEIMEEIRVRFGIDYQDLFQPPEGSPVCYMKLKKEEIPVLEEILNREVDSLKGSYYEDELYQKIVLSEALLYLLRIKHQDPRQRSEEYNDENGMLVKRIMEYISENITSELNLDLLEKEFFINKYSITRVFKEYCGVTVNQYIVSRRIYQACELLKEKHTVSEVCELSGFSDYGHFIRTFKKHMGISPKQYALQICE</sequence>
<dbReference type="PRINTS" id="PR00032">
    <property type="entry name" value="HTHARAC"/>
</dbReference>
<keyword evidence="2" id="KW-0238">DNA-binding</keyword>
<dbReference type="PROSITE" id="PS01124">
    <property type="entry name" value="HTH_ARAC_FAMILY_2"/>
    <property type="match status" value="1"/>
</dbReference>
<name>A0A9D2HK78_9FIRM</name>
<dbReference type="InterPro" id="IPR018060">
    <property type="entry name" value="HTH_AraC"/>
</dbReference>
<reference evidence="5" key="1">
    <citation type="journal article" date="2021" name="PeerJ">
        <title>Extensive microbial diversity within the chicken gut microbiome revealed by metagenomics and culture.</title>
        <authorList>
            <person name="Gilroy R."/>
            <person name="Ravi A."/>
            <person name="Getino M."/>
            <person name="Pursley I."/>
            <person name="Horton D.L."/>
            <person name="Alikhan N.F."/>
            <person name="Baker D."/>
            <person name="Gharbi K."/>
            <person name="Hall N."/>
            <person name="Watson M."/>
            <person name="Adriaenssens E.M."/>
            <person name="Foster-Nyarko E."/>
            <person name="Jarju S."/>
            <person name="Secka A."/>
            <person name="Antonio M."/>
            <person name="Oren A."/>
            <person name="Chaudhuri R.R."/>
            <person name="La Ragione R."/>
            <person name="Hildebrand F."/>
            <person name="Pallen M.J."/>
        </authorList>
    </citation>
    <scope>NUCLEOTIDE SEQUENCE</scope>
    <source>
        <strain evidence="5">CHK178-16964</strain>
    </source>
</reference>
<dbReference type="PANTHER" id="PTHR43280:SF34">
    <property type="entry name" value="ARAC-FAMILY TRANSCRIPTIONAL REGULATOR"/>
    <property type="match status" value="1"/>
</dbReference>
<dbReference type="Pfam" id="PF02311">
    <property type="entry name" value="AraC_binding"/>
    <property type="match status" value="1"/>
</dbReference>
<dbReference type="SUPFAM" id="SSF46689">
    <property type="entry name" value="Homeodomain-like"/>
    <property type="match status" value="2"/>
</dbReference>
<evidence type="ECO:0000256" key="3">
    <source>
        <dbReference type="ARBA" id="ARBA00023163"/>
    </source>
</evidence>
<protein>
    <submittedName>
        <fullName evidence="5">AraC family transcriptional regulator</fullName>
    </submittedName>
</protein>
<feature type="domain" description="HTH araC/xylS-type" evidence="4">
    <location>
        <begin position="184"/>
        <end position="281"/>
    </location>
</feature>
<gene>
    <name evidence="5" type="ORF">IAA07_12080</name>
</gene>
<proteinExistence type="predicted"/>
<reference evidence="5" key="2">
    <citation type="submission" date="2021-04" db="EMBL/GenBank/DDBJ databases">
        <authorList>
            <person name="Gilroy R."/>
        </authorList>
    </citation>
    <scope>NUCLEOTIDE SEQUENCE</scope>
    <source>
        <strain evidence="5">CHK178-16964</strain>
    </source>
</reference>
<dbReference type="InterPro" id="IPR037923">
    <property type="entry name" value="HTH-like"/>
</dbReference>
<keyword evidence="1" id="KW-0805">Transcription regulation</keyword>
<dbReference type="GO" id="GO:0043565">
    <property type="term" value="F:sequence-specific DNA binding"/>
    <property type="evidence" value="ECO:0007669"/>
    <property type="project" value="InterPro"/>
</dbReference>
<dbReference type="InterPro" id="IPR018062">
    <property type="entry name" value="HTH_AraC-typ_CS"/>
</dbReference>
<dbReference type="AlphaFoldDB" id="A0A9D2HK78"/>
<dbReference type="SUPFAM" id="SSF51215">
    <property type="entry name" value="Regulatory protein AraC"/>
    <property type="match status" value="1"/>
</dbReference>
<evidence type="ECO:0000313" key="5">
    <source>
        <dbReference type="EMBL" id="HJA72290.1"/>
    </source>
</evidence>
<dbReference type="SMART" id="SM00342">
    <property type="entry name" value="HTH_ARAC"/>
    <property type="match status" value="1"/>
</dbReference>
<dbReference type="PROSITE" id="PS00041">
    <property type="entry name" value="HTH_ARAC_FAMILY_1"/>
    <property type="match status" value="1"/>
</dbReference>
<dbReference type="InterPro" id="IPR020449">
    <property type="entry name" value="Tscrpt_reg_AraC-type_HTH"/>
</dbReference>
<evidence type="ECO:0000256" key="2">
    <source>
        <dbReference type="ARBA" id="ARBA00023125"/>
    </source>
</evidence>
<keyword evidence="3" id="KW-0804">Transcription</keyword>
<dbReference type="Gene3D" id="1.10.10.60">
    <property type="entry name" value="Homeodomain-like"/>
    <property type="match status" value="2"/>
</dbReference>
<dbReference type="GO" id="GO:0003700">
    <property type="term" value="F:DNA-binding transcription factor activity"/>
    <property type="evidence" value="ECO:0007669"/>
    <property type="project" value="InterPro"/>
</dbReference>